<organism evidence="2 3">
    <name type="scientific">Herbidospora solisilvae</name>
    <dbReference type="NCBI Taxonomy" id="2696284"/>
    <lineage>
        <taxon>Bacteria</taxon>
        <taxon>Bacillati</taxon>
        <taxon>Actinomycetota</taxon>
        <taxon>Actinomycetes</taxon>
        <taxon>Streptosporangiales</taxon>
        <taxon>Streptosporangiaceae</taxon>
        <taxon>Herbidospora</taxon>
    </lineage>
</organism>
<dbReference type="Gene3D" id="3.40.50.150">
    <property type="entry name" value="Vaccinia Virus protein VP39"/>
    <property type="match status" value="1"/>
</dbReference>
<dbReference type="GO" id="GO:0032259">
    <property type="term" value="P:methylation"/>
    <property type="evidence" value="ECO:0007669"/>
    <property type="project" value="UniProtKB-KW"/>
</dbReference>
<dbReference type="SUPFAM" id="SSF53335">
    <property type="entry name" value="S-adenosyl-L-methionine-dependent methyltransferases"/>
    <property type="match status" value="1"/>
</dbReference>
<evidence type="ECO:0000313" key="3">
    <source>
        <dbReference type="Proteomes" id="UP000479526"/>
    </source>
</evidence>
<dbReference type="AlphaFoldDB" id="A0A7C9MXJ3"/>
<dbReference type="GO" id="GO:0008757">
    <property type="term" value="F:S-adenosylmethionine-dependent methyltransferase activity"/>
    <property type="evidence" value="ECO:0007669"/>
    <property type="project" value="InterPro"/>
</dbReference>
<dbReference type="CDD" id="cd02440">
    <property type="entry name" value="AdoMet_MTases"/>
    <property type="match status" value="1"/>
</dbReference>
<keyword evidence="2" id="KW-0489">Methyltransferase</keyword>
<reference evidence="2 3" key="1">
    <citation type="submission" date="2020-01" db="EMBL/GenBank/DDBJ databases">
        <title>Herbidospora sp. NEAU-GS84 nov., a novel actinomycete isolated from soil.</title>
        <authorList>
            <person name="Han L."/>
        </authorList>
    </citation>
    <scope>NUCLEOTIDE SEQUENCE [LARGE SCALE GENOMIC DNA]</scope>
    <source>
        <strain evidence="2 3">NEAU-GS84</strain>
    </source>
</reference>
<dbReference type="PANTHER" id="PTHR43460:SF1">
    <property type="entry name" value="METHYLTRANSFERASE TYPE 11 DOMAIN-CONTAINING PROTEIN"/>
    <property type="match status" value="1"/>
</dbReference>
<comment type="caution">
    <text evidence="2">The sequence shown here is derived from an EMBL/GenBank/DDBJ whole genome shotgun (WGS) entry which is preliminary data.</text>
</comment>
<dbReference type="InterPro" id="IPR052939">
    <property type="entry name" value="23S_rRNA_MeTrnsfrase_RlmA"/>
</dbReference>
<dbReference type="EMBL" id="WXEW01000001">
    <property type="protein sequence ID" value="NAS20310.1"/>
    <property type="molecule type" value="Genomic_DNA"/>
</dbReference>
<protein>
    <submittedName>
        <fullName evidence="2">Methyltransferase domain-containing protein</fullName>
    </submittedName>
</protein>
<dbReference type="Pfam" id="PF08241">
    <property type="entry name" value="Methyltransf_11"/>
    <property type="match status" value="1"/>
</dbReference>
<sequence>MFSDRLAEGSAVPVEGWDFSWFEGRATEQRPSWGYARLLAGRAASAKALLDVQTGGGEVLASVPVLPPVVAATESWEPNLALARRRLGDVVAHVADDADLPFPDGHFDLVVSRHPVATRWDEVARVLTPGGRYLAQHVGSGTVRELTEFMMGPVTGGRRDVDPRTTRSGVDVVTLVTAAERAGLDVADVRHEALRMEFFDAAAVVVFLRKVIWTVPGFTVDAYRDRLETLHDFIERHGPFVAHSQRILIEAVR</sequence>
<evidence type="ECO:0000259" key="1">
    <source>
        <dbReference type="Pfam" id="PF08241"/>
    </source>
</evidence>
<proteinExistence type="predicted"/>
<gene>
    <name evidence="2" type="ORF">GT755_01270</name>
</gene>
<dbReference type="InterPro" id="IPR013216">
    <property type="entry name" value="Methyltransf_11"/>
</dbReference>
<keyword evidence="2" id="KW-0808">Transferase</keyword>
<accession>A0A7C9MXJ3</accession>
<name>A0A7C9MXJ3_9ACTN</name>
<evidence type="ECO:0000313" key="2">
    <source>
        <dbReference type="EMBL" id="NAS20310.1"/>
    </source>
</evidence>
<dbReference type="Proteomes" id="UP000479526">
    <property type="component" value="Unassembled WGS sequence"/>
</dbReference>
<dbReference type="PANTHER" id="PTHR43460">
    <property type="entry name" value="METHYLTRANSFERASE"/>
    <property type="match status" value="1"/>
</dbReference>
<feature type="domain" description="Methyltransferase type 11" evidence="1">
    <location>
        <begin position="50"/>
        <end position="134"/>
    </location>
</feature>
<dbReference type="InterPro" id="IPR029063">
    <property type="entry name" value="SAM-dependent_MTases_sf"/>
</dbReference>
<keyword evidence="3" id="KW-1185">Reference proteome</keyword>